<dbReference type="OrthoDB" id="2129491at2759"/>
<keyword evidence="1" id="KW-0808">Transferase</keyword>
<accession>A0A8J6CGQ0</accession>
<evidence type="ECO:0000256" key="1">
    <source>
        <dbReference type="PROSITE-ProRule" id="PRU00781"/>
    </source>
</evidence>
<reference evidence="3" key="1">
    <citation type="submission" date="2021-05" db="EMBL/GenBank/DDBJ databases">
        <title>The genome of the haptophyte Pavlova lutheri (Diacronema luteri, Pavlovales) - a model for lipid biosynthesis in eukaryotic algae.</title>
        <authorList>
            <person name="Hulatt C.J."/>
            <person name="Posewitz M.C."/>
        </authorList>
    </citation>
    <scope>NUCLEOTIDE SEQUENCE</scope>
    <source>
        <strain evidence="3">NIVA-4/92</strain>
    </source>
</reference>
<comment type="caution">
    <text evidence="3">The sequence shown here is derived from an EMBL/GenBank/DDBJ whole genome shotgun (WGS) entry which is preliminary data.</text>
</comment>
<dbReference type="GO" id="GO:0046854">
    <property type="term" value="P:phosphatidylinositol phosphate biosynthetic process"/>
    <property type="evidence" value="ECO:0007669"/>
    <property type="project" value="TreeGrafter"/>
</dbReference>
<proteinExistence type="predicted"/>
<dbReference type="GO" id="GO:0016308">
    <property type="term" value="F:1-phosphatidylinositol-4-phosphate 5-kinase activity"/>
    <property type="evidence" value="ECO:0007669"/>
    <property type="project" value="TreeGrafter"/>
</dbReference>
<evidence type="ECO:0000259" key="2">
    <source>
        <dbReference type="PROSITE" id="PS51455"/>
    </source>
</evidence>
<dbReference type="Gene3D" id="3.30.800.10">
    <property type="entry name" value="Phosphatidylinositol Phosphate Kinase II Beta"/>
    <property type="match status" value="1"/>
</dbReference>
<dbReference type="SMART" id="SM00330">
    <property type="entry name" value="PIPKc"/>
    <property type="match status" value="1"/>
</dbReference>
<dbReference type="InterPro" id="IPR023610">
    <property type="entry name" value="PInositol-4/5-P-5/4-kinase"/>
</dbReference>
<sequence length="318" mass="35984">MQVTTMFDVGGEQVQAYNDALFAQVRQKYAVQPNFLAKFDMKSLRMFGGKGGNLMAFTLDKRYLVKEISSDDQQSMLKHARTIIARQMTGESLICPLFLHFTRQGKNYVVMLNVLPADSGVIWHKKYDLKGNRDDKLLEDDGRDVVEVHKRCFYCHNCWYGCDVIPCCTTMERKRYFLGKKHAFETEFITSDAQAKRIVSMVTGDAKLLGEAGVMDYSLIIGIIRQGEKESIPPADGRNQFVFTYGGWTYVYYMGIIDFLQEWTSTKKIAAVIKAPLAPKPLSTVPPQQYADQFARAMQGKFKGLGSSRPEGAVIARI</sequence>
<evidence type="ECO:0000313" key="4">
    <source>
        <dbReference type="Proteomes" id="UP000751190"/>
    </source>
</evidence>
<keyword evidence="1" id="KW-0418">Kinase</keyword>
<keyword evidence="1" id="KW-0067">ATP-binding</keyword>
<dbReference type="InterPro" id="IPR002498">
    <property type="entry name" value="PInositol-4-P-4/5-kinase_core"/>
</dbReference>
<dbReference type="Proteomes" id="UP000751190">
    <property type="component" value="Unassembled WGS sequence"/>
</dbReference>
<dbReference type="PANTHER" id="PTHR23086:SF8">
    <property type="entry name" value="PHOSPHATIDYLINOSITOL 5-PHOSPHATE 4-KINASE, ISOFORM A"/>
    <property type="match status" value="1"/>
</dbReference>
<dbReference type="PANTHER" id="PTHR23086">
    <property type="entry name" value="PHOSPHATIDYLINOSITOL-4-PHOSPHATE 5-KINASE"/>
    <property type="match status" value="1"/>
</dbReference>
<dbReference type="Pfam" id="PF01504">
    <property type="entry name" value="PIP5K"/>
    <property type="match status" value="2"/>
</dbReference>
<gene>
    <name evidence="3" type="ORF">KFE25_008767</name>
</gene>
<dbReference type="EMBL" id="JAGTXO010000001">
    <property type="protein sequence ID" value="KAG8470346.1"/>
    <property type="molecule type" value="Genomic_DNA"/>
</dbReference>
<dbReference type="OMA" id="MATTACY"/>
<evidence type="ECO:0000313" key="3">
    <source>
        <dbReference type="EMBL" id="KAG8470346.1"/>
    </source>
</evidence>
<dbReference type="GO" id="GO:0005886">
    <property type="term" value="C:plasma membrane"/>
    <property type="evidence" value="ECO:0007669"/>
    <property type="project" value="TreeGrafter"/>
</dbReference>
<dbReference type="AlphaFoldDB" id="A0A8J6CGQ0"/>
<dbReference type="PROSITE" id="PS51455">
    <property type="entry name" value="PIPK"/>
    <property type="match status" value="1"/>
</dbReference>
<dbReference type="InterPro" id="IPR027484">
    <property type="entry name" value="PInositol-4-P-5-kinase_N"/>
</dbReference>
<keyword evidence="4" id="KW-1185">Reference proteome</keyword>
<organism evidence="3 4">
    <name type="scientific">Diacronema lutheri</name>
    <name type="common">Unicellular marine alga</name>
    <name type="synonym">Monochrysis lutheri</name>
    <dbReference type="NCBI Taxonomy" id="2081491"/>
    <lineage>
        <taxon>Eukaryota</taxon>
        <taxon>Haptista</taxon>
        <taxon>Haptophyta</taxon>
        <taxon>Pavlovophyceae</taxon>
        <taxon>Pavlovales</taxon>
        <taxon>Pavlovaceae</taxon>
        <taxon>Diacronema</taxon>
    </lineage>
</organism>
<feature type="domain" description="PIPK" evidence="2">
    <location>
        <begin position="1"/>
        <end position="302"/>
    </location>
</feature>
<name>A0A8J6CGQ0_DIALT</name>
<dbReference type="GO" id="GO:0005524">
    <property type="term" value="F:ATP binding"/>
    <property type="evidence" value="ECO:0007669"/>
    <property type="project" value="UniProtKB-UniRule"/>
</dbReference>
<dbReference type="InterPro" id="IPR027483">
    <property type="entry name" value="PInositol-4-P-4/5-kinase_C_sf"/>
</dbReference>
<dbReference type="SUPFAM" id="SSF56104">
    <property type="entry name" value="SAICAR synthase-like"/>
    <property type="match status" value="1"/>
</dbReference>
<dbReference type="Gene3D" id="3.30.810.10">
    <property type="entry name" value="2-Layer Sandwich"/>
    <property type="match status" value="1"/>
</dbReference>
<protein>
    <recommendedName>
        <fullName evidence="2">PIPK domain-containing protein</fullName>
    </recommendedName>
</protein>
<keyword evidence="1" id="KW-0547">Nucleotide-binding</keyword>